<organism evidence="2 3">
    <name type="scientific">Bdellovibrio svalbardensis</name>
    <dbReference type="NCBI Taxonomy" id="2972972"/>
    <lineage>
        <taxon>Bacteria</taxon>
        <taxon>Pseudomonadati</taxon>
        <taxon>Bdellovibrionota</taxon>
        <taxon>Bdellovibrionia</taxon>
        <taxon>Bdellovibrionales</taxon>
        <taxon>Pseudobdellovibrionaceae</taxon>
        <taxon>Bdellovibrio</taxon>
    </lineage>
</organism>
<dbReference type="Gene3D" id="2.60.40.10">
    <property type="entry name" value="Immunoglobulins"/>
    <property type="match status" value="1"/>
</dbReference>
<sequence length="614" mass="68126">MKLKRFDLFLLVLFLLTSLVAGYFSARQLSPSIKGTRKKIGTTLSTQEKVYRKTADDFFYFPLEQGSGLYLNDQVTTGLNSGALLGLGEKTQVQLDPLSHIVLHLQEDGYGIQIREGILSASIARGESVIIDGNRSTTSLSPTSKIRYSKSSKGTEIELLEGEAQVQGPGENTPLKKGESTRFSVKGAPTPKLTLIQPLPEATQPQTTPLVEVSWEPIPETEKYEIQIFQDSSLIYSDFATQEKSAVKLTDFGKYKVQVSAWKNLQMTAVSEKRSFKIQRLPQFKMLTPTEGKLTLESTQEKLPVNFSWEGADPTHLEIVIEAMTPGPTDNPPQTVSQVLAQNIQSITFDLPSGHFRWHLLHSVGETPWIEFEIAKQLSPLLPPPKISRVSKELSPQEKKEGLKVGWPQVPEASSYEVEWQGTTLKTNTALWPSAIKSTVNSTYRVRTINKDNLPGEWSPPALLKITEKAPPAIVKIPASKPVEPIAAKEIPQPSPLAMKIEPSPTPAAPESEETEDGFNKNIPKPKVLSPLPASNFIAQRGAIILDIRLSNEHCENYEVEIDSSNKFSNPIVLTSPAPNLQKQIKRGRFYLRARCWKEGDMGAWSRPTQVSVQ</sequence>
<evidence type="ECO:0008006" key="4">
    <source>
        <dbReference type="Google" id="ProtNLM"/>
    </source>
</evidence>
<protein>
    <recommendedName>
        <fullName evidence="4">FecR protein domain-containing protein</fullName>
    </recommendedName>
</protein>
<proteinExistence type="predicted"/>
<evidence type="ECO:0000313" key="2">
    <source>
        <dbReference type="EMBL" id="MDG0815433.1"/>
    </source>
</evidence>
<evidence type="ECO:0000313" key="3">
    <source>
        <dbReference type="Proteomes" id="UP001152321"/>
    </source>
</evidence>
<reference evidence="2" key="1">
    <citation type="submission" date="2022-08" db="EMBL/GenBank/DDBJ databases">
        <title>Novel Bdellovibrio Species Isolated from Svalbard: Designation Bdellovibrio svalbardensis.</title>
        <authorList>
            <person name="Mitchell R.J."/>
            <person name="Choi S.Y."/>
        </authorList>
    </citation>
    <scope>NUCLEOTIDE SEQUENCE</scope>
    <source>
        <strain evidence="2">PAP01</strain>
    </source>
</reference>
<dbReference type="EMBL" id="JANRMI010000001">
    <property type="protein sequence ID" value="MDG0815433.1"/>
    <property type="molecule type" value="Genomic_DNA"/>
</dbReference>
<dbReference type="Proteomes" id="UP001152321">
    <property type="component" value="Unassembled WGS sequence"/>
</dbReference>
<feature type="region of interest" description="Disordered" evidence="1">
    <location>
        <begin position="496"/>
        <end position="523"/>
    </location>
</feature>
<accession>A0ABT6DK08</accession>
<dbReference type="RefSeq" id="WP_277576908.1">
    <property type="nucleotide sequence ID" value="NZ_JANRMI010000001.1"/>
</dbReference>
<comment type="caution">
    <text evidence="2">The sequence shown here is derived from an EMBL/GenBank/DDBJ whole genome shotgun (WGS) entry which is preliminary data.</text>
</comment>
<gene>
    <name evidence="2" type="ORF">NWE73_03600</name>
</gene>
<name>A0ABT6DK08_9BACT</name>
<dbReference type="InterPro" id="IPR013783">
    <property type="entry name" value="Ig-like_fold"/>
</dbReference>
<keyword evidence="3" id="KW-1185">Reference proteome</keyword>
<evidence type="ECO:0000256" key="1">
    <source>
        <dbReference type="SAM" id="MobiDB-lite"/>
    </source>
</evidence>